<proteinExistence type="predicted"/>
<reference evidence="2" key="1">
    <citation type="journal article" date="2018" name="Virology">
        <title>A giant virus infecting green algae encodes key fermentation genes.</title>
        <authorList>
            <person name="Schvarcz C.R."/>
            <person name="Steward G.F."/>
        </authorList>
    </citation>
    <scope>NUCLEOTIDE SEQUENCE [LARGE SCALE GENOMIC DNA]</scope>
</reference>
<evidence type="ECO:0000313" key="3">
    <source>
        <dbReference type="Proteomes" id="UP000244773"/>
    </source>
</evidence>
<accession>A0A2P0VMY7</accession>
<evidence type="ECO:0000313" key="2">
    <source>
        <dbReference type="EMBL" id="AUF82253.1"/>
    </source>
</evidence>
<keyword evidence="3" id="KW-1185">Reference proteome</keyword>
<name>A0A2P0VMY7_9VIRU</name>
<evidence type="ECO:0000256" key="1">
    <source>
        <dbReference type="SAM" id="Phobius"/>
    </source>
</evidence>
<keyword evidence="1" id="KW-0472">Membrane</keyword>
<feature type="transmembrane region" description="Helical" evidence="1">
    <location>
        <begin position="6"/>
        <end position="26"/>
    </location>
</feature>
<dbReference type="EMBL" id="KY322437">
    <property type="protein sequence ID" value="AUF82253.1"/>
    <property type="molecule type" value="Genomic_DNA"/>
</dbReference>
<sequence>MDRLTLFMNVVLVTVMLLTIWRLWVLSKEAEKTKEKIIEAKISFSSASRSGGSGNGLPCKVYNIVYNGSDKEKLLDLKSVKDGSVFTGHPLSMVSSLNSGALASDVLNKEVKFLMIDGKLYAAEAYGTHTTSEWTPEKNKEVIWLFPVNQELVGSFPFPVSSGGQSTATDNENVVAYVLGM</sequence>
<gene>
    <name evidence="2" type="ORF">TetV_161</name>
</gene>
<dbReference type="Proteomes" id="UP000244773">
    <property type="component" value="Segment"/>
</dbReference>
<organism evidence="2">
    <name type="scientific">Tetraselmis virus 1</name>
    <dbReference type="NCBI Taxonomy" id="2060617"/>
    <lineage>
        <taxon>Viruses</taxon>
        <taxon>Varidnaviria</taxon>
        <taxon>Bamfordvirae</taxon>
        <taxon>Nucleocytoviricota</taxon>
        <taxon>Megaviricetes</taxon>
        <taxon>Imitervirales</taxon>
        <taxon>Allomimiviridae</taxon>
        <taxon>Oceanusvirus</taxon>
        <taxon>Oceanusvirus kaneohense</taxon>
    </lineage>
</organism>
<keyword evidence="1" id="KW-0812">Transmembrane</keyword>
<protein>
    <submittedName>
        <fullName evidence="2">Uncharacterized protein</fullName>
    </submittedName>
</protein>
<keyword evidence="1" id="KW-1133">Transmembrane helix</keyword>